<dbReference type="EMBL" id="JANPWB010000008">
    <property type="protein sequence ID" value="KAJ1166429.1"/>
    <property type="molecule type" value="Genomic_DNA"/>
</dbReference>
<evidence type="ECO:0000313" key="2">
    <source>
        <dbReference type="EMBL" id="KAJ1166429.1"/>
    </source>
</evidence>
<accession>A0AAV7SQN2</accession>
<organism evidence="2 3">
    <name type="scientific">Pleurodeles waltl</name>
    <name type="common">Iberian ribbed newt</name>
    <dbReference type="NCBI Taxonomy" id="8319"/>
    <lineage>
        <taxon>Eukaryota</taxon>
        <taxon>Metazoa</taxon>
        <taxon>Chordata</taxon>
        <taxon>Craniata</taxon>
        <taxon>Vertebrata</taxon>
        <taxon>Euteleostomi</taxon>
        <taxon>Amphibia</taxon>
        <taxon>Batrachia</taxon>
        <taxon>Caudata</taxon>
        <taxon>Salamandroidea</taxon>
        <taxon>Salamandridae</taxon>
        <taxon>Pleurodelinae</taxon>
        <taxon>Pleurodeles</taxon>
    </lineage>
</organism>
<dbReference type="AlphaFoldDB" id="A0AAV7SQN2"/>
<feature type="compositionally biased region" description="Low complexity" evidence="1">
    <location>
        <begin position="58"/>
        <end position="74"/>
    </location>
</feature>
<reference evidence="2" key="1">
    <citation type="journal article" date="2022" name="bioRxiv">
        <title>Sequencing and chromosome-scale assembly of the giantPleurodeles waltlgenome.</title>
        <authorList>
            <person name="Brown T."/>
            <person name="Elewa A."/>
            <person name="Iarovenko S."/>
            <person name="Subramanian E."/>
            <person name="Araus A.J."/>
            <person name="Petzold A."/>
            <person name="Susuki M."/>
            <person name="Suzuki K.-i.T."/>
            <person name="Hayashi T."/>
            <person name="Toyoda A."/>
            <person name="Oliveira C."/>
            <person name="Osipova E."/>
            <person name="Leigh N.D."/>
            <person name="Simon A."/>
            <person name="Yun M.H."/>
        </authorList>
    </citation>
    <scope>NUCLEOTIDE SEQUENCE</scope>
    <source>
        <strain evidence="2">20211129_DDA</strain>
        <tissue evidence="2">Liver</tissue>
    </source>
</reference>
<name>A0AAV7SQN2_PLEWA</name>
<sequence>MPGGGVVFSHRFARDVHGRGVSSVLAFARGSGRACRPSLRVLAASRLRLPMRPTRPDAGSGAEATGGAASAQAALTCPPRPGGQHRASCPPLHPHLDVV</sequence>
<comment type="caution">
    <text evidence="2">The sequence shown here is derived from an EMBL/GenBank/DDBJ whole genome shotgun (WGS) entry which is preliminary data.</text>
</comment>
<proteinExistence type="predicted"/>
<protein>
    <submittedName>
        <fullName evidence="2">Uncharacterized protein</fullName>
    </submittedName>
</protein>
<evidence type="ECO:0000313" key="3">
    <source>
        <dbReference type="Proteomes" id="UP001066276"/>
    </source>
</evidence>
<evidence type="ECO:0000256" key="1">
    <source>
        <dbReference type="SAM" id="MobiDB-lite"/>
    </source>
</evidence>
<dbReference type="Proteomes" id="UP001066276">
    <property type="component" value="Chromosome 4_2"/>
</dbReference>
<gene>
    <name evidence="2" type="ORF">NDU88_006833</name>
</gene>
<feature type="region of interest" description="Disordered" evidence="1">
    <location>
        <begin position="50"/>
        <end position="99"/>
    </location>
</feature>
<keyword evidence="3" id="KW-1185">Reference proteome</keyword>